<evidence type="ECO:0000313" key="2">
    <source>
        <dbReference type="EMBL" id="AAB80750.1"/>
    </source>
</evidence>
<protein>
    <submittedName>
        <fullName evidence="2">Uncharacterized protein</fullName>
    </submittedName>
</protein>
<reference evidence="2" key="1">
    <citation type="journal article" date="1997" name="Biotechnol. Lett.">
        <title>Characterization of pER371-based Streptococcus thermophilus-Escherichia coli shuttle vectors.</title>
        <authorList>
            <person name="Solaiman D.K.Y."/>
            <person name="Somkuti G.A."/>
        </authorList>
    </citation>
    <scope>NUCLEOTIDE SEQUENCE</scope>
    <source>
        <strain evidence="2">ST371</strain>
        <plasmid evidence="2">pER371</plasmid>
    </source>
</reference>
<sequence length="86" mass="10156">MWKNSFSIQFGFSMYSLYVQFFIIRERSRRLVSKAFSALAIPDHFPSTWGNPPYEGKWSGIAKLRKKIPSAGNCQTIREGRRIFYW</sequence>
<keyword evidence="2" id="KW-0614">Plasmid</keyword>
<dbReference type="AlphaFoldDB" id="O30930"/>
<keyword evidence="1" id="KW-1133">Transmembrane helix</keyword>
<feature type="transmembrane region" description="Helical" evidence="1">
    <location>
        <begin position="6"/>
        <end position="24"/>
    </location>
</feature>
<geneLocation type="plasmid" evidence="2">
    <name>pER371</name>
</geneLocation>
<organism evidence="2">
    <name type="scientific">Streptococcus thermophilus</name>
    <dbReference type="NCBI Taxonomy" id="1308"/>
    <lineage>
        <taxon>Bacteria</taxon>
        <taxon>Bacillati</taxon>
        <taxon>Bacillota</taxon>
        <taxon>Bacilli</taxon>
        <taxon>Lactobacillales</taxon>
        <taxon>Streptococcaceae</taxon>
        <taxon>Streptococcus</taxon>
    </lineage>
</organism>
<reference evidence="2" key="2">
    <citation type="journal article" date="1998" name="Appl. Microbiol. Biotechnol.">
        <title>Characterization of a novel Streptococcus thermophilus rolling-circle plasmid used for vector construction.</title>
        <authorList>
            <person name="Solaiman D.K."/>
            <person name="Somkuti G.A."/>
        </authorList>
    </citation>
    <scope>NUCLEOTIDE SEQUENCE</scope>
    <source>
        <strain evidence="2">ST371</strain>
        <plasmid evidence="2">pER371</plasmid>
    </source>
</reference>
<dbReference type="EMBL" id="AF022180">
    <property type="protein sequence ID" value="AAB80750.1"/>
    <property type="molecule type" value="Genomic_DNA"/>
</dbReference>
<accession>O30930</accession>
<name>O30930_STRTR</name>
<keyword evidence="1" id="KW-0812">Transmembrane</keyword>
<proteinExistence type="predicted"/>
<evidence type="ECO:0000256" key="1">
    <source>
        <dbReference type="SAM" id="Phobius"/>
    </source>
</evidence>
<keyword evidence="1" id="KW-0472">Membrane</keyword>